<dbReference type="Proteomes" id="UP000179448">
    <property type="component" value="Unassembled WGS sequence"/>
</dbReference>
<proteinExistence type="predicted"/>
<keyword evidence="1" id="KW-1133">Transmembrane helix</keyword>
<protein>
    <recommendedName>
        <fullName evidence="4">Cohesin domain-containing protein</fullName>
    </recommendedName>
</protein>
<gene>
    <name evidence="2" type="ORF">A2997_02145</name>
</gene>
<dbReference type="EMBL" id="MFUQ01000002">
    <property type="protein sequence ID" value="OGI84139.1"/>
    <property type="molecule type" value="Genomic_DNA"/>
</dbReference>
<evidence type="ECO:0000256" key="1">
    <source>
        <dbReference type="SAM" id="Phobius"/>
    </source>
</evidence>
<feature type="transmembrane region" description="Helical" evidence="1">
    <location>
        <begin position="285"/>
        <end position="304"/>
    </location>
</feature>
<keyword evidence="1" id="KW-0812">Transmembrane</keyword>
<evidence type="ECO:0000313" key="3">
    <source>
        <dbReference type="Proteomes" id="UP000179448"/>
    </source>
</evidence>
<organism evidence="2 3">
    <name type="scientific">Candidatus Nomurabacteria bacterium RIFCSPLOWO2_01_FULL_36_10b</name>
    <dbReference type="NCBI Taxonomy" id="1801766"/>
    <lineage>
        <taxon>Bacteria</taxon>
        <taxon>Candidatus Nomuraibacteriota</taxon>
    </lineage>
</organism>
<evidence type="ECO:0000313" key="2">
    <source>
        <dbReference type="EMBL" id="OGI84139.1"/>
    </source>
</evidence>
<keyword evidence="1" id="KW-0472">Membrane</keyword>
<name>A0A1F6WQH3_9BACT</name>
<accession>A0A1F6WQH3</accession>
<comment type="caution">
    <text evidence="2">The sequence shown here is derived from an EMBL/GenBank/DDBJ whole genome shotgun (WGS) entry which is preliminary data.</text>
</comment>
<reference evidence="2 3" key="1">
    <citation type="journal article" date="2016" name="Nat. Commun.">
        <title>Thousands of microbial genomes shed light on interconnected biogeochemical processes in an aquifer system.</title>
        <authorList>
            <person name="Anantharaman K."/>
            <person name="Brown C.T."/>
            <person name="Hug L.A."/>
            <person name="Sharon I."/>
            <person name="Castelle C.J."/>
            <person name="Probst A.J."/>
            <person name="Thomas B.C."/>
            <person name="Singh A."/>
            <person name="Wilkins M.J."/>
            <person name="Karaoz U."/>
            <person name="Brodie E.L."/>
            <person name="Williams K.H."/>
            <person name="Hubbard S.S."/>
            <person name="Banfield J.F."/>
        </authorList>
    </citation>
    <scope>NUCLEOTIDE SEQUENCE [LARGE SCALE GENOMIC DNA]</scope>
</reference>
<dbReference type="STRING" id="1801766.A2997_02145"/>
<evidence type="ECO:0008006" key="4">
    <source>
        <dbReference type="Google" id="ProtNLM"/>
    </source>
</evidence>
<dbReference type="AlphaFoldDB" id="A0A1F6WQH3"/>
<sequence>MIFNFYTSIYVPKKIFMFLRNVCIILAIIFGLFSLSHMAEASVIGTNAVPRYISLGEGVTVNLLLQPEEIAINAIEGVISFTPDILKFVRIRTAGSILGPWIKMPRLRNGDTISFAGIIPNGFGGFINPFNGAKQAGLLLRVTFIGNKIGDGFIYLSDMQVGRNDGDGTLEEPKYSRVIPITVRAKNVEWQEPKIIDTDIPDITAYIIQDPNIFNGEWTLIFYVSDKTSEIDRITVREGGTGWITTQSPYKLRDQTRRSLVTVRAYDTAGNMHTLYFGTPIKPNYLYYYILILLCIILLGAFIIRNYVLLHRRVCPPDKEEDITINSTYVALQSITYHKHINGSPKEENTRKDRKII</sequence>